<sequence>MPTEAWRRVSVSDAVLEVTDRGSGEPLVLIQTALIADELLPLADDPGLRDHFRVIAHHRRGYGRSSPVAGAGSIERDADDCRELLAGLGVGRAHVVGLSYSGAVALQLARSAPDLVHSLCLIEPPPLHTPSAGEFVAANAELTDLYRRNGVPAALDRFGDFIGADWRRVLERRLPGAGARAERDAGTFFATDLPALLSWRFGPDDARRIGQPVLHVGGTESGPWFAEVRELVLAWLPHAEDVVLDGADHSLALTHTSELGEALASFLRRHPM</sequence>
<dbReference type="GO" id="GO:0016787">
    <property type="term" value="F:hydrolase activity"/>
    <property type="evidence" value="ECO:0007669"/>
    <property type="project" value="UniProtKB-KW"/>
</dbReference>
<comment type="caution">
    <text evidence="2">The sequence shown here is derived from an EMBL/GenBank/DDBJ whole genome shotgun (WGS) entry which is preliminary data.</text>
</comment>
<dbReference type="Gene3D" id="3.40.50.1820">
    <property type="entry name" value="alpha/beta hydrolase"/>
    <property type="match status" value="1"/>
</dbReference>
<keyword evidence="3" id="KW-1185">Reference proteome</keyword>
<name>A0ABN2ZM30_9ACTN</name>
<dbReference type="EMBL" id="BAAAQR010000004">
    <property type="protein sequence ID" value="GAA2144289.1"/>
    <property type="molecule type" value="Genomic_DNA"/>
</dbReference>
<organism evidence="2 3">
    <name type="scientific">Nocardioides koreensis</name>
    <dbReference type="NCBI Taxonomy" id="433651"/>
    <lineage>
        <taxon>Bacteria</taxon>
        <taxon>Bacillati</taxon>
        <taxon>Actinomycetota</taxon>
        <taxon>Actinomycetes</taxon>
        <taxon>Propionibacteriales</taxon>
        <taxon>Nocardioidaceae</taxon>
        <taxon>Nocardioides</taxon>
    </lineage>
</organism>
<dbReference type="InterPro" id="IPR000073">
    <property type="entry name" value="AB_hydrolase_1"/>
</dbReference>
<evidence type="ECO:0000313" key="3">
    <source>
        <dbReference type="Proteomes" id="UP001501771"/>
    </source>
</evidence>
<dbReference type="InterPro" id="IPR029058">
    <property type="entry name" value="AB_hydrolase_fold"/>
</dbReference>
<dbReference type="PANTHER" id="PTHR43433">
    <property type="entry name" value="HYDROLASE, ALPHA/BETA FOLD FAMILY PROTEIN"/>
    <property type="match status" value="1"/>
</dbReference>
<dbReference type="SUPFAM" id="SSF53474">
    <property type="entry name" value="alpha/beta-Hydrolases"/>
    <property type="match status" value="1"/>
</dbReference>
<keyword evidence="2" id="KW-0378">Hydrolase</keyword>
<dbReference type="PANTHER" id="PTHR43433:SF5">
    <property type="entry name" value="AB HYDROLASE-1 DOMAIN-CONTAINING PROTEIN"/>
    <property type="match status" value="1"/>
</dbReference>
<gene>
    <name evidence="2" type="ORF">GCM10009844_17660</name>
</gene>
<evidence type="ECO:0000313" key="2">
    <source>
        <dbReference type="EMBL" id="GAA2144289.1"/>
    </source>
</evidence>
<reference evidence="2 3" key="1">
    <citation type="journal article" date="2019" name="Int. J. Syst. Evol. Microbiol.">
        <title>The Global Catalogue of Microorganisms (GCM) 10K type strain sequencing project: providing services to taxonomists for standard genome sequencing and annotation.</title>
        <authorList>
            <consortium name="The Broad Institute Genomics Platform"/>
            <consortium name="The Broad Institute Genome Sequencing Center for Infectious Disease"/>
            <person name="Wu L."/>
            <person name="Ma J."/>
        </authorList>
    </citation>
    <scope>NUCLEOTIDE SEQUENCE [LARGE SCALE GENOMIC DNA]</scope>
    <source>
        <strain evidence="2 3">JCM 16022</strain>
    </source>
</reference>
<accession>A0ABN2ZM30</accession>
<dbReference type="RefSeq" id="WP_344150204.1">
    <property type="nucleotide sequence ID" value="NZ_BAAAQR010000004.1"/>
</dbReference>
<proteinExistence type="predicted"/>
<evidence type="ECO:0000259" key="1">
    <source>
        <dbReference type="Pfam" id="PF00561"/>
    </source>
</evidence>
<dbReference type="Pfam" id="PF00561">
    <property type="entry name" value="Abhydrolase_1"/>
    <property type="match status" value="1"/>
</dbReference>
<dbReference type="InterPro" id="IPR050471">
    <property type="entry name" value="AB_hydrolase"/>
</dbReference>
<protein>
    <submittedName>
        <fullName evidence="2">Alpha/beta hydrolase</fullName>
    </submittedName>
</protein>
<dbReference type="Proteomes" id="UP001501771">
    <property type="component" value="Unassembled WGS sequence"/>
</dbReference>
<feature type="domain" description="AB hydrolase-1" evidence="1">
    <location>
        <begin position="46"/>
        <end position="255"/>
    </location>
</feature>
<dbReference type="PRINTS" id="PR00111">
    <property type="entry name" value="ABHYDROLASE"/>
</dbReference>